<feature type="region of interest" description="Disordered" evidence="2">
    <location>
        <begin position="652"/>
        <end position="698"/>
    </location>
</feature>
<evidence type="ECO:0000313" key="4">
    <source>
        <dbReference type="EMBL" id="EGI63544.1"/>
    </source>
</evidence>
<reference evidence="4" key="1">
    <citation type="submission" date="2011-02" db="EMBL/GenBank/DDBJ databases">
        <title>The genome of the leaf-cutting ant Acromyrmex echinatior suggests key adaptations to social evolution and fungus farming.</title>
        <authorList>
            <person name="Nygaard S."/>
            <person name="Zhang G."/>
        </authorList>
    </citation>
    <scope>NUCLEOTIDE SEQUENCE</scope>
</reference>
<sequence length="847" mass="96492">MDNGIRTLDIFNKMQNFPPLDVTVQRNVGRSWCAWKQNFLSFLQKEDAKEIYKNQWTVILLMLIGPDGKKIYRNLFQNAQPKDLGTVLLKLDIFFIFGFKEKQKSESIDQYIDCLMLAALASNHSDPVNIVKEKIIKDIKNYNFTEKVLIFMQSKGEDLESYLQSLDLDKITLFWKQCEKLISQRNHEDTQTQSSSDLNLIEKECVRCGTCHSRNHCPAYGLQCDNCKGYNHFTNKCKGKYVSNCTKCGMSHVQSRCHAFGQTCEKCGKSPCCLSPDILRIVLTPKVGAAWPSAVNNKQREHSSYYLLAIISGSRSNSTNPTVDGESQPDSGLQTLLPRRLPWFQFTCHEHDDRYTDLAATLQLCACSGQCLWSSFTSTDSCQFLVRIIRVIRVSHRIGIGGPSQVIPRLSRFRLLRILLPAHVASSFSFYFFFFLFLCSFVSLLIISFFKNTVLSTSPPLPFSQTRVPRDSSIDRVLLNFTDTRTERDQALPQVSRTSQPTLCSDVQVFFVRTHFFSSLHDTHILTAGSAAYVLRARDEYALQAGVLHCSDITGMASSSVSQEDFDNDFELTSRRSRIRTARARVGPARTGDVSSISFQKNTPDVEESQGAYDTNPVLPPEHENPQSKPIIRKQDKRVTGRVFSVVSCLHRPTHINKGKQQRDRRKLREKRRSTGVVHLPSTESTGGSTGEDEEELSGTCLETKHNTHHNEFLDHELIEERNARIYTQRRNKSHSDLEADDEEFDSLNQSDSINQSDHGNHEPQTSVNTTVRPRLPTPTGDNPHELIERAQEENRRLLSLLEDRDHKIMALEARLLKQQHEMTLERDRLREENATLIRAMAALASN</sequence>
<evidence type="ECO:0000313" key="5">
    <source>
        <dbReference type="Proteomes" id="UP000007755"/>
    </source>
</evidence>
<evidence type="ECO:0000256" key="2">
    <source>
        <dbReference type="SAM" id="MobiDB-lite"/>
    </source>
</evidence>
<keyword evidence="5" id="KW-1185">Reference proteome</keyword>
<dbReference type="GO" id="GO:0005737">
    <property type="term" value="C:cytoplasm"/>
    <property type="evidence" value="ECO:0007669"/>
    <property type="project" value="TreeGrafter"/>
</dbReference>
<feature type="region of interest" description="Disordered" evidence="2">
    <location>
        <begin position="584"/>
        <end position="637"/>
    </location>
</feature>
<feature type="compositionally biased region" description="Polar residues" evidence="2">
    <location>
        <begin position="747"/>
        <end position="772"/>
    </location>
</feature>
<dbReference type="InterPro" id="IPR026117">
    <property type="entry name" value="Par-4"/>
</dbReference>
<accession>F4WQE4</accession>
<dbReference type="OrthoDB" id="6286739at2759"/>
<organism evidence="5">
    <name type="scientific">Acromyrmex echinatior</name>
    <name type="common">Panamanian leafcutter ant</name>
    <name type="synonym">Acromyrmex octospinosus echinatior</name>
    <dbReference type="NCBI Taxonomy" id="103372"/>
    <lineage>
        <taxon>Eukaryota</taxon>
        <taxon>Metazoa</taxon>
        <taxon>Ecdysozoa</taxon>
        <taxon>Arthropoda</taxon>
        <taxon>Hexapoda</taxon>
        <taxon>Insecta</taxon>
        <taxon>Pterygota</taxon>
        <taxon>Neoptera</taxon>
        <taxon>Endopterygota</taxon>
        <taxon>Hymenoptera</taxon>
        <taxon>Apocrita</taxon>
        <taxon>Aculeata</taxon>
        <taxon>Formicoidea</taxon>
        <taxon>Formicidae</taxon>
        <taxon>Myrmicinae</taxon>
        <taxon>Acromyrmex</taxon>
    </lineage>
</organism>
<proteinExistence type="predicted"/>
<dbReference type="GO" id="GO:0006915">
    <property type="term" value="P:apoptotic process"/>
    <property type="evidence" value="ECO:0007669"/>
    <property type="project" value="InterPro"/>
</dbReference>
<keyword evidence="3" id="KW-0472">Membrane</keyword>
<feature type="region of interest" description="Disordered" evidence="2">
    <location>
        <begin position="730"/>
        <end position="785"/>
    </location>
</feature>
<dbReference type="eggNOG" id="ENOG502S6I0">
    <property type="taxonomic scope" value="Eukaryota"/>
</dbReference>
<dbReference type="PANTHER" id="PTHR15093">
    <property type="entry name" value="PROSTATE APOPTOSIS RESPONSE PROTEIN PAR-4"/>
    <property type="match status" value="1"/>
</dbReference>
<feature type="transmembrane region" description="Helical" evidence="3">
    <location>
        <begin position="428"/>
        <end position="450"/>
    </location>
</feature>
<keyword evidence="3" id="KW-0812">Transmembrane</keyword>
<dbReference type="Proteomes" id="UP000007755">
    <property type="component" value="Unassembled WGS sequence"/>
</dbReference>
<dbReference type="AlphaFoldDB" id="F4WQE4"/>
<dbReference type="InParanoid" id="F4WQE4"/>
<name>F4WQE4_ACREC</name>
<evidence type="ECO:0000256" key="3">
    <source>
        <dbReference type="SAM" id="Phobius"/>
    </source>
</evidence>
<dbReference type="GO" id="GO:0043065">
    <property type="term" value="P:positive regulation of apoptotic process"/>
    <property type="evidence" value="ECO:0007669"/>
    <property type="project" value="TreeGrafter"/>
</dbReference>
<keyword evidence="1" id="KW-0175">Coiled coil</keyword>
<protein>
    <submittedName>
        <fullName evidence="4">Uncharacterized protein</fullName>
    </submittedName>
</protein>
<feature type="coiled-coil region" evidence="1">
    <location>
        <begin position="788"/>
        <end position="847"/>
    </location>
</feature>
<feature type="compositionally biased region" description="Basic residues" evidence="2">
    <location>
        <begin position="652"/>
        <end position="674"/>
    </location>
</feature>
<feature type="compositionally biased region" description="Polar residues" evidence="2">
    <location>
        <begin position="593"/>
        <end position="603"/>
    </location>
</feature>
<evidence type="ECO:0000256" key="1">
    <source>
        <dbReference type="SAM" id="Coils"/>
    </source>
</evidence>
<gene>
    <name evidence="4" type="ORF">G5I_08062</name>
</gene>
<dbReference type="EMBL" id="GL888273">
    <property type="protein sequence ID" value="EGI63544.1"/>
    <property type="molecule type" value="Genomic_DNA"/>
</dbReference>
<dbReference type="PANTHER" id="PTHR15093:SF1">
    <property type="entry name" value="PRKC APOPTOSIS WT1 REGULATOR PROTEIN"/>
    <property type="match status" value="1"/>
</dbReference>
<keyword evidence="3" id="KW-1133">Transmembrane helix</keyword>